<keyword evidence="6" id="KW-0597">Phosphoprotein</keyword>
<feature type="domain" description="RRM" evidence="24">
    <location>
        <begin position="254"/>
        <end position="339"/>
    </location>
</feature>
<evidence type="ECO:0000256" key="17">
    <source>
        <dbReference type="ARBA" id="ARBA00023187"/>
    </source>
</evidence>
<keyword evidence="15" id="KW-0010">Activator</keyword>
<feature type="compositionally biased region" description="Low complexity" evidence="23">
    <location>
        <begin position="417"/>
        <end position="429"/>
    </location>
</feature>
<dbReference type="GO" id="GO:0005684">
    <property type="term" value="C:U2-type spliceosomal complex"/>
    <property type="evidence" value="ECO:0007669"/>
    <property type="project" value="Ensembl"/>
</dbReference>
<evidence type="ECO:0000256" key="20">
    <source>
        <dbReference type="ARBA" id="ARBA00062124"/>
    </source>
</evidence>
<evidence type="ECO:0000256" key="19">
    <source>
        <dbReference type="ARBA" id="ARBA00023242"/>
    </source>
</evidence>
<evidence type="ECO:0000256" key="23">
    <source>
        <dbReference type="SAM" id="MobiDB-lite"/>
    </source>
</evidence>
<keyword evidence="14" id="KW-0805">Transcription regulation</keyword>
<dbReference type="Pfam" id="PF00076">
    <property type="entry name" value="RRM_1"/>
    <property type="match status" value="2"/>
</dbReference>
<organism evidence="25 26">
    <name type="scientific">Naja naja</name>
    <name type="common">Indian cobra</name>
    <dbReference type="NCBI Taxonomy" id="35670"/>
    <lineage>
        <taxon>Eukaryota</taxon>
        <taxon>Metazoa</taxon>
        <taxon>Chordata</taxon>
        <taxon>Craniata</taxon>
        <taxon>Vertebrata</taxon>
        <taxon>Euteleostomi</taxon>
        <taxon>Lepidosauria</taxon>
        <taxon>Squamata</taxon>
        <taxon>Bifurcata</taxon>
        <taxon>Unidentata</taxon>
        <taxon>Episquamata</taxon>
        <taxon>Toxicofera</taxon>
        <taxon>Serpentes</taxon>
        <taxon>Colubroidea</taxon>
        <taxon>Elapidae</taxon>
        <taxon>Elapinae</taxon>
        <taxon>Naja</taxon>
    </lineage>
</organism>
<keyword evidence="19" id="KW-0539">Nucleus</keyword>
<dbReference type="GeneTree" id="ENSGT00390000009902"/>
<evidence type="ECO:0000256" key="10">
    <source>
        <dbReference type="ARBA" id="ARBA00022763"/>
    </source>
</evidence>
<keyword evidence="5" id="KW-1017">Isopeptide bond</keyword>
<accession>A0A8C6YIB3</accession>
<comment type="subcellular location">
    <subcellularLocation>
        <location evidence="2">Chromosome</location>
    </subcellularLocation>
    <subcellularLocation>
        <location evidence="1">Nucleus</location>
    </subcellularLocation>
</comment>
<proteinExistence type="inferred from homology"/>
<evidence type="ECO:0000256" key="22">
    <source>
        <dbReference type="PROSITE-ProRule" id="PRU00176"/>
    </source>
</evidence>
<keyword evidence="13" id="KW-0007">Acetylation</keyword>
<evidence type="ECO:0000256" key="7">
    <source>
        <dbReference type="ARBA" id="ARBA00022664"/>
    </source>
</evidence>
<evidence type="ECO:0000256" key="3">
    <source>
        <dbReference type="ARBA" id="ARBA00007747"/>
    </source>
</evidence>
<evidence type="ECO:0000256" key="14">
    <source>
        <dbReference type="ARBA" id="ARBA00023015"/>
    </source>
</evidence>
<keyword evidence="26" id="KW-1185">Reference proteome</keyword>
<feature type="compositionally biased region" description="Basic and acidic residues" evidence="23">
    <location>
        <begin position="403"/>
        <end position="416"/>
    </location>
</feature>
<feature type="domain" description="RRM" evidence="24">
    <location>
        <begin position="137"/>
        <end position="222"/>
    </location>
</feature>
<feature type="region of interest" description="Disordered" evidence="23">
    <location>
        <begin position="72"/>
        <end position="119"/>
    </location>
</feature>
<dbReference type="OrthoDB" id="10258585at2759"/>
<keyword evidence="12 22" id="KW-0694">RNA-binding</keyword>
<dbReference type="CDD" id="cd12282">
    <property type="entry name" value="RRM2_TatSF1_like"/>
    <property type="match status" value="1"/>
</dbReference>
<keyword evidence="16" id="KW-0804">Transcription</keyword>
<dbReference type="GO" id="GO:0160004">
    <property type="term" value="F:poly-ADP-D-ribose modification-dependent protein binding"/>
    <property type="evidence" value="ECO:0007669"/>
    <property type="project" value="Ensembl"/>
</dbReference>
<evidence type="ECO:0000313" key="26">
    <source>
        <dbReference type="Proteomes" id="UP000694559"/>
    </source>
</evidence>
<evidence type="ECO:0000256" key="13">
    <source>
        <dbReference type="ARBA" id="ARBA00022990"/>
    </source>
</evidence>
<feature type="compositionally biased region" description="Basic and acidic residues" evidence="23">
    <location>
        <begin position="86"/>
        <end position="96"/>
    </location>
</feature>
<keyword evidence="10" id="KW-0227">DNA damage</keyword>
<dbReference type="GO" id="GO:0005686">
    <property type="term" value="C:U2 snRNP"/>
    <property type="evidence" value="ECO:0007669"/>
    <property type="project" value="TreeGrafter"/>
</dbReference>
<dbReference type="GO" id="GO:1990166">
    <property type="term" value="P:protein localization to site of double-strand break"/>
    <property type="evidence" value="ECO:0007669"/>
    <property type="project" value="Ensembl"/>
</dbReference>
<evidence type="ECO:0000256" key="6">
    <source>
        <dbReference type="ARBA" id="ARBA00022553"/>
    </source>
</evidence>
<evidence type="ECO:0000256" key="12">
    <source>
        <dbReference type="ARBA" id="ARBA00022884"/>
    </source>
</evidence>
<dbReference type="SUPFAM" id="SSF54928">
    <property type="entry name" value="RNA-binding domain, RBD"/>
    <property type="match status" value="2"/>
</dbReference>
<evidence type="ECO:0000256" key="2">
    <source>
        <dbReference type="ARBA" id="ARBA00004286"/>
    </source>
</evidence>
<dbReference type="Gene3D" id="3.30.70.330">
    <property type="match status" value="2"/>
</dbReference>
<dbReference type="GO" id="GO:1903241">
    <property type="term" value="P:U2-type prespliceosome assembly"/>
    <property type="evidence" value="ECO:0007669"/>
    <property type="project" value="Ensembl"/>
</dbReference>
<evidence type="ECO:0000256" key="8">
    <source>
        <dbReference type="ARBA" id="ARBA00022728"/>
    </source>
</evidence>
<reference evidence="25" key="2">
    <citation type="submission" date="2025-09" db="UniProtKB">
        <authorList>
            <consortium name="Ensembl"/>
        </authorList>
    </citation>
    <scope>IDENTIFICATION</scope>
</reference>
<keyword evidence="17" id="KW-0508">mRNA splicing</keyword>
<reference evidence="25" key="1">
    <citation type="submission" date="2025-08" db="UniProtKB">
        <authorList>
            <consortium name="Ensembl"/>
        </authorList>
    </citation>
    <scope>IDENTIFICATION</scope>
</reference>
<dbReference type="InterPro" id="IPR012677">
    <property type="entry name" value="Nucleotide-bd_a/b_plait_sf"/>
</dbReference>
<dbReference type="PANTHER" id="PTHR15608:SF0">
    <property type="entry name" value="HIV TAT-SPECIFIC FACTOR 1"/>
    <property type="match status" value="1"/>
</dbReference>
<dbReference type="GO" id="GO:0003723">
    <property type="term" value="F:RNA binding"/>
    <property type="evidence" value="ECO:0007669"/>
    <property type="project" value="UniProtKB-UniRule"/>
</dbReference>
<dbReference type="CDD" id="cd12281">
    <property type="entry name" value="RRM1_TatSF1_like"/>
    <property type="match status" value="1"/>
</dbReference>
<keyword evidence="4" id="KW-0158">Chromosome</keyword>
<keyword evidence="9" id="KW-0677">Repeat</keyword>
<evidence type="ECO:0000256" key="16">
    <source>
        <dbReference type="ARBA" id="ARBA00023163"/>
    </source>
</evidence>
<gene>
    <name evidence="25" type="primary">HTATSF1</name>
</gene>
<dbReference type="InterPro" id="IPR035979">
    <property type="entry name" value="RBD_domain_sf"/>
</dbReference>
<dbReference type="InterPro" id="IPR034392">
    <property type="entry name" value="TatSF1-like_RRM1"/>
</dbReference>
<dbReference type="AlphaFoldDB" id="A0A8C6YIB3"/>
<feature type="compositionally biased region" description="Basic and acidic residues" evidence="23">
    <location>
        <begin position="348"/>
        <end position="358"/>
    </location>
</feature>
<dbReference type="GO" id="GO:0005654">
    <property type="term" value="C:nucleoplasm"/>
    <property type="evidence" value="ECO:0007669"/>
    <property type="project" value="Ensembl"/>
</dbReference>
<comment type="subunit">
    <text evidence="20">Component of the 17S U2 SnRNP complex, a ribonucleoprotein complex that contains small nuclear RNA (snRNA) U2 and a number of specific proteins. Within the 17S U2 SnRNP complex, interacts (via UHM region) directly with SF3B1. Component of a complex which is at least composed of HTATSF1/Tat-SF1, the P-TEFb complex components CDK9 and CCNT1, RNA polymerase II, SUPT5H, and NCL/nucleolin. Interacts with GTF2F2/RAP30 and POLR2A. Interacts with TCERG1/CA150. Interacts with (poly-ADP-ribosylated) RPA1; promoting HTATSF1 recruitment to DNA damage sites. Interacts (when phosphorylated) with TOPBP1; promoting recruitment of TOPBP1 to DNA damage sites during S-phase.</text>
</comment>
<comment type="similarity">
    <text evidence="3">Belongs to the HTATSF1 family.</text>
</comment>
<feature type="region of interest" description="Disordered" evidence="23">
    <location>
        <begin position="22"/>
        <end position="42"/>
    </location>
</feature>
<evidence type="ECO:0000259" key="24">
    <source>
        <dbReference type="PROSITE" id="PS50102"/>
    </source>
</evidence>
<dbReference type="GO" id="GO:0140463">
    <property type="term" value="F:chromatin-protein adaptor activity"/>
    <property type="evidence" value="ECO:0007669"/>
    <property type="project" value="Ensembl"/>
</dbReference>
<dbReference type="FunFam" id="3.30.70.330:FF:000105">
    <property type="entry name" value="HIV Tat-specific factor 1 homolog"/>
    <property type="match status" value="1"/>
</dbReference>
<dbReference type="FunFam" id="3.30.70.330:FF:000202">
    <property type="entry name" value="HIV Tat-specific factor 1"/>
    <property type="match status" value="1"/>
</dbReference>
<protein>
    <recommendedName>
        <fullName evidence="21">17S U2 SnRNP complex component HTATSF1</fullName>
    </recommendedName>
</protein>
<keyword evidence="18" id="KW-0234">DNA repair</keyword>
<evidence type="ECO:0000256" key="1">
    <source>
        <dbReference type="ARBA" id="ARBA00004123"/>
    </source>
</evidence>
<dbReference type="GO" id="GO:0035861">
    <property type="term" value="C:site of double-strand break"/>
    <property type="evidence" value="ECO:0007669"/>
    <property type="project" value="Ensembl"/>
</dbReference>
<name>A0A8C6YIB3_NAJNA</name>
<dbReference type="Proteomes" id="UP000694559">
    <property type="component" value="Unplaced"/>
</dbReference>
<dbReference type="SMART" id="SM00361">
    <property type="entry name" value="RRM_1"/>
    <property type="match status" value="1"/>
</dbReference>
<dbReference type="InterPro" id="IPR003954">
    <property type="entry name" value="RRM_euk-type"/>
</dbReference>
<dbReference type="InterPro" id="IPR034393">
    <property type="entry name" value="TatSF1-like"/>
</dbReference>
<keyword evidence="11" id="KW-0832">Ubl conjugation</keyword>
<dbReference type="OMA" id="DTDFRFG"/>
<dbReference type="SMART" id="SM00360">
    <property type="entry name" value="RRM"/>
    <property type="match status" value="2"/>
</dbReference>
<evidence type="ECO:0000256" key="4">
    <source>
        <dbReference type="ARBA" id="ARBA00022454"/>
    </source>
</evidence>
<evidence type="ECO:0000256" key="5">
    <source>
        <dbReference type="ARBA" id="ARBA00022499"/>
    </source>
</evidence>
<dbReference type="Ensembl" id="ENSNNAT00000029209.1">
    <property type="protein sequence ID" value="ENSNNAP00000027882.1"/>
    <property type="gene ID" value="ENSNNAG00000017993.1"/>
</dbReference>
<evidence type="ECO:0000256" key="9">
    <source>
        <dbReference type="ARBA" id="ARBA00022737"/>
    </source>
</evidence>
<feature type="region of interest" description="Disordered" evidence="23">
    <location>
        <begin position="348"/>
        <end position="436"/>
    </location>
</feature>
<dbReference type="PROSITE" id="PS50102">
    <property type="entry name" value="RRM"/>
    <property type="match status" value="2"/>
</dbReference>
<dbReference type="GO" id="GO:0000724">
    <property type="term" value="P:double-strand break repair via homologous recombination"/>
    <property type="evidence" value="ECO:0007669"/>
    <property type="project" value="Ensembl"/>
</dbReference>
<keyword evidence="7" id="KW-0507">mRNA processing</keyword>
<sequence>MSVGGSDRNEDFHQQLRLQELYERKESEGGDEPFTYTDSADGTQYEWDRDKKAWFPKVTEDFLATYHANYGFPTEGSDTSASAAKTESKAAADSKPTKAQPGVEAKPSQLLPTDPKQKGEKRKADAVWFCCGICISSNFTFPGLPPDITKDEFVEVMSKCGIVMRDLQTEEPKIKLYKDKEGNLKGDGLCCYLKRESVELALKLLDEKEIRGYKLHVEVAQFQLKGEYDASKKKKKCKDYKKKLSQQQKLLDWRVIIIRNMFHPKDFEVEPLVLNEIREDLRTECEKFGQVKKVIIFDRHPDGVASVSFKESEEADVCKQALNGRWFGGRQLSVETWDGVTDYQVEETSREREERLKGWQEFLGDPDQERPKKPPDANSSESGPQVAKRDPPPSQDNGAAEATEGRGGGDRHKGASEDVAASTDSSAAGSDEEAET</sequence>
<evidence type="ECO:0000256" key="21">
    <source>
        <dbReference type="ARBA" id="ARBA00073773"/>
    </source>
</evidence>
<evidence type="ECO:0000256" key="11">
    <source>
        <dbReference type="ARBA" id="ARBA00022843"/>
    </source>
</evidence>
<dbReference type="InterPro" id="IPR000504">
    <property type="entry name" value="RRM_dom"/>
</dbReference>
<evidence type="ECO:0000256" key="15">
    <source>
        <dbReference type="ARBA" id="ARBA00023159"/>
    </source>
</evidence>
<evidence type="ECO:0000313" key="25">
    <source>
        <dbReference type="Ensembl" id="ENSNNAP00000027882.1"/>
    </source>
</evidence>
<dbReference type="PANTHER" id="PTHR15608">
    <property type="entry name" value="SPLICING FACTOR U2AF-ASSOCIATED PROTEIN 2"/>
    <property type="match status" value="1"/>
</dbReference>
<keyword evidence="8" id="KW-0747">Spliceosome</keyword>
<evidence type="ECO:0000256" key="18">
    <source>
        <dbReference type="ARBA" id="ARBA00023204"/>
    </source>
</evidence>